<name>A0A9D4U2Y4_ADICA</name>
<evidence type="ECO:0000259" key="8">
    <source>
        <dbReference type="PROSITE" id="PS51382"/>
    </source>
</evidence>
<sequence>MAKSEYESITPGELQNARLFSFFAHSSLCGKRTIIHQRRLDTFADGEDLFETELLGTDFRTDVQKSFFERLDAQLNKVNKFYRSKEQEYMNWASQLQKQIGPLCQKRKGTSHRKVEDASAEVQSPNLKRVGMAVTMSENHQFGKVLRGSFTELYQGLGLLKDYCFLNLAAFGKILKKHDKITGQKVSNVYLRAVECSYFASSDRVTKLMEKVESLFIEHFTKGNRREALAYLKPTRQDNRVTVVFLLGLFSGTSVSLFTIFVLLGAMLHQGKLPAGSSYSQFDFRVFSTFALLFLHLYMYGFNVFIWQRVHINYAVILEFAPGKKLGFRDILLLSTTFTTIMLSGMVMQLVLYSTAAKTSVLPLTIMLVFFCLLLILPIDICCKSIRFTFLRHMWHIICSPLYQVTFSGFFLADQLTSQITALQNLAWILCYYICRHWMIKDNNACKESLLYDNFLYIVSGLPYWWRLMQCLRSWLDDGDQSHIVNGGKYLSALAAILTRLSFKYHDTREWLAAFVVASACATCYQLYWDVVVDWGLLQPNTINPWLRDSLVLRQRYVYFVSVGINTTLRLVWLFSVLHLQDNWIDHDVIDFLFASLEVFRRGLWNFFRLENEHLKNIAKYTAIKKASTLLVDLKKEIV</sequence>
<feature type="transmembrane region" description="Helical" evidence="6">
    <location>
        <begin position="510"/>
        <end position="528"/>
    </location>
</feature>
<protein>
    <submittedName>
        <fullName evidence="9">Uncharacterized protein</fullName>
    </submittedName>
</protein>
<comment type="similarity">
    <text evidence="2">Belongs to the SYG1 (TC 2.A.94) family.</text>
</comment>
<evidence type="ECO:0000313" key="9">
    <source>
        <dbReference type="EMBL" id="KAI5060177.1"/>
    </source>
</evidence>
<dbReference type="PANTHER" id="PTHR10783:SF103">
    <property type="entry name" value="SOLUTE CARRIER FAMILY 53 MEMBER 1"/>
    <property type="match status" value="1"/>
</dbReference>
<feature type="domain" description="SPX" evidence="8">
    <location>
        <begin position="1"/>
        <end position="192"/>
    </location>
</feature>
<keyword evidence="3 6" id="KW-0812">Transmembrane</keyword>
<comment type="subcellular location">
    <subcellularLocation>
        <location evidence="1">Membrane</location>
        <topology evidence="1">Multi-pass membrane protein</topology>
    </subcellularLocation>
</comment>
<gene>
    <name evidence="9" type="ORF">GOP47_0024597</name>
</gene>
<evidence type="ECO:0000256" key="2">
    <source>
        <dbReference type="ARBA" id="ARBA00009665"/>
    </source>
</evidence>
<dbReference type="OrthoDB" id="9970435at2759"/>
<dbReference type="EMBL" id="JABFUD020000024">
    <property type="protein sequence ID" value="KAI5060177.1"/>
    <property type="molecule type" value="Genomic_DNA"/>
</dbReference>
<dbReference type="PROSITE" id="PS51382">
    <property type="entry name" value="SPX"/>
    <property type="match status" value="1"/>
</dbReference>
<feature type="transmembrane region" description="Helical" evidence="6">
    <location>
        <begin position="286"/>
        <end position="310"/>
    </location>
</feature>
<evidence type="ECO:0000256" key="4">
    <source>
        <dbReference type="ARBA" id="ARBA00022989"/>
    </source>
</evidence>
<dbReference type="GO" id="GO:0005886">
    <property type="term" value="C:plasma membrane"/>
    <property type="evidence" value="ECO:0007669"/>
    <property type="project" value="TreeGrafter"/>
</dbReference>
<dbReference type="Pfam" id="PF03124">
    <property type="entry name" value="EXS"/>
    <property type="match status" value="1"/>
</dbReference>
<reference evidence="9" key="1">
    <citation type="submission" date="2021-01" db="EMBL/GenBank/DDBJ databases">
        <title>Adiantum capillus-veneris genome.</title>
        <authorList>
            <person name="Fang Y."/>
            <person name="Liao Q."/>
        </authorList>
    </citation>
    <scope>NUCLEOTIDE SEQUENCE</scope>
    <source>
        <strain evidence="9">H3</strain>
        <tissue evidence="9">Leaf</tissue>
    </source>
</reference>
<keyword evidence="4 6" id="KW-1133">Transmembrane helix</keyword>
<organism evidence="9 10">
    <name type="scientific">Adiantum capillus-veneris</name>
    <name type="common">Maidenhair fern</name>
    <dbReference type="NCBI Taxonomy" id="13818"/>
    <lineage>
        <taxon>Eukaryota</taxon>
        <taxon>Viridiplantae</taxon>
        <taxon>Streptophyta</taxon>
        <taxon>Embryophyta</taxon>
        <taxon>Tracheophyta</taxon>
        <taxon>Polypodiopsida</taxon>
        <taxon>Polypodiidae</taxon>
        <taxon>Polypodiales</taxon>
        <taxon>Pteridineae</taxon>
        <taxon>Pteridaceae</taxon>
        <taxon>Vittarioideae</taxon>
        <taxon>Adiantum</taxon>
    </lineage>
</organism>
<dbReference type="PANTHER" id="PTHR10783">
    <property type="entry name" value="XENOTROPIC AND POLYTROPIC RETROVIRUS RECEPTOR 1-RELATED"/>
    <property type="match status" value="1"/>
</dbReference>
<dbReference type="InterPro" id="IPR004331">
    <property type="entry name" value="SPX_dom"/>
</dbReference>
<evidence type="ECO:0000256" key="3">
    <source>
        <dbReference type="ARBA" id="ARBA00022692"/>
    </source>
</evidence>
<keyword evidence="10" id="KW-1185">Reference proteome</keyword>
<dbReference type="InterPro" id="IPR004342">
    <property type="entry name" value="EXS_C"/>
</dbReference>
<feature type="domain" description="EXS" evidence="7">
    <location>
        <begin position="447"/>
        <end position="639"/>
    </location>
</feature>
<comment type="caution">
    <text evidence="9">The sequence shown here is derived from an EMBL/GenBank/DDBJ whole genome shotgun (WGS) entry which is preliminary data.</text>
</comment>
<feature type="transmembrane region" description="Helical" evidence="6">
    <location>
        <begin position="331"/>
        <end position="352"/>
    </location>
</feature>
<accession>A0A9D4U2Y4</accession>
<dbReference type="GO" id="GO:0000822">
    <property type="term" value="F:inositol hexakisphosphate binding"/>
    <property type="evidence" value="ECO:0007669"/>
    <property type="project" value="TreeGrafter"/>
</dbReference>
<feature type="transmembrane region" description="Helical" evidence="6">
    <location>
        <begin position="557"/>
        <end position="578"/>
    </location>
</feature>
<feature type="transmembrane region" description="Helical" evidence="6">
    <location>
        <begin position="364"/>
        <end position="383"/>
    </location>
</feature>
<dbReference type="GO" id="GO:0006817">
    <property type="term" value="P:phosphate ion transport"/>
    <property type="evidence" value="ECO:0007669"/>
    <property type="project" value="TreeGrafter"/>
</dbReference>
<dbReference type="PROSITE" id="PS51380">
    <property type="entry name" value="EXS"/>
    <property type="match status" value="1"/>
</dbReference>
<dbReference type="Pfam" id="PF03105">
    <property type="entry name" value="SPX"/>
    <property type="match status" value="2"/>
</dbReference>
<evidence type="ECO:0000256" key="1">
    <source>
        <dbReference type="ARBA" id="ARBA00004141"/>
    </source>
</evidence>
<dbReference type="GO" id="GO:0016036">
    <property type="term" value="P:cellular response to phosphate starvation"/>
    <property type="evidence" value="ECO:0007669"/>
    <property type="project" value="TreeGrafter"/>
</dbReference>
<dbReference type="AlphaFoldDB" id="A0A9D4U2Y4"/>
<dbReference type="Proteomes" id="UP000886520">
    <property type="component" value="Chromosome 24"/>
</dbReference>
<feature type="transmembrane region" description="Helical" evidence="6">
    <location>
        <begin position="243"/>
        <end position="266"/>
    </location>
</feature>
<evidence type="ECO:0000256" key="6">
    <source>
        <dbReference type="SAM" id="Phobius"/>
    </source>
</evidence>
<evidence type="ECO:0000313" key="10">
    <source>
        <dbReference type="Proteomes" id="UP000886520"/>
    </source>
</evidence>
<keyword evidence="5 6" id="KW-0472">Membrane</keyword>
<dbReference type="GO" id="GO:0005802">
    <property type="term" value="C:trans-Golgi network"/>
    <property type="evidence" value="ECO:0007669"/>
    <property type="project" value="TreeGrafter"/>
</dbReference>
<evidence type="ECO:0000256" key="5">
    <source>
        <dbReference type="ARBA" id="ARBA00023136"/>
    </source>
</evidence>
<proteinExistence type="inferred from homology"/>
<evidence type="ECO:0000259" key="7">
    <source>
        <dbReference type="PROSITE" id="PS51380"/>
    </source>
</evidence>